<reference evidence="4 5" key="1">
    <citation type="journal article" date="2022" name="Nat. Plants">
        <title>Genomes of leafy and leafless Platanthera orchids illuminate the evolution of mycoheterotrophy.</title>
        <authorList>
            <person name="Li M.H."/>
            <person name="Liu K.W."/>
            <person name="Li Z."/>
            <person name="Lu H.C."/>
            <person name="Ye Q.L."/>
            <person name="Zhang D."/>
            <person name="Wang J.Y."/>
            <person name="Li Y.F."/>
            <person name="Zhong Z.M."/>
            <person name="Liu X."/>
            <person name="Yu X."/>
            <person name="Liu D.K."/>
            <person name="Tu X.D."/>
            <person name="Liu B."/>
            <person name="Hao Y."/>
            <person name="Liao X.Y."/>
            <person name="Jiang Y.T."/>
            <person name="Sun W.H."/>
            <person name="Chen J."/>
            <person name="Chen Y.Q."/>
            <person name="Ai Y."/>
            <person name="Zhai J.W."/>
            <person name="Wu S.S."/>
            <person name="Zhou Z."/>
            <person name="Hsiao Y.Y."/>
            <person name="Wu W.L."/>
            <person name="Chen Y.Y."/>
            <person name="Lin Y.F."/>
            <person name="Hsu J.L."/>
            <person name="Li C.Y."/>
            <person name="Wang Z.W."/>
            <person name="Zhao X."/>
            <person name="Zhong W.Y."/>
            <person name="Ma X.K."/>
            <person name="Ma L."/>
            <person name="Huang J."/>
            <person name="Chen G.Z."/>
            <person name="Huang M.Z."/>
            <person name="Huang L."/>
            <person name="Peng D.H."/>
            <person name="Luo Y.B."/>
            <person name="Zou S.Q."/>
            <person name="Chen S.P."/>
            <person name="Lan S."/>
            <person name="Tsai W.C."/>
            <person name="Van de Peer Y."/>
            <person name="Liu Z.J."/>
        </authorList>
    </citation>
    <scope>NUCLEOTIDE SEQUENCE [LARGE SCALE GENOMIC DNA]</scope>
    <source>
        <strain evidence="4">Lor288</strain>
    </source>
</reference>
<feature type="compositionally biased region" description="Basic and acidic residues" evidence="2">
    <location>
        <begin position="486"/>
        <end position="496"/>
    </location>
</feature>
<comment type="caution">
    <text evidence="4">The sequence shown here is derived from an EMBL/GenBank/DDBJ whole genome shotgun (WGS) entry which is preliminary data.</text>
</comment>
<feature type="region of interest" description="Disordered" evidence="2">
    <location>
        <begin position="478"/>
        <end position="507"/>
    </location>
</feature>
<feature type="compositionally biased region" description="Polar residues" evidence="2">
    <location>
        <begin position="497"/>
        <end position="507"/>
    </location>
</feature>
<accession>A0ABR2LFP0</accession>
<evidence type="ECO:0000256" key="2">
    <source>
        <dbReference type="SAM" id="MobiDB-lite"/>
    </source>
</evidence>
<dbReference type="Gene3D" id="1.10.10.790">
    <property type="entry name" value="Surp module"/>
    <property type="match status" value="1"/>
</dbReference>
<feature type="region of interest" description="Disordered" evidence="2">
    <location>
        <begin position="694"/>
        <end position="713"/>
    </location>
</feature>
<dbReference type="Proteomes" id="UP001412067">
    <property type="component" value="Unassembled WGS sequence"/>
</dbReference>
<dbReference type="InterPro" id="IPR000061">
    <property type="entry name" value="Surp"/>
</dbReference>
<dbReference type="PANTHER" id="PTHR13384:SF19">
    <property type="entry name" value="G PATCH DOMAIN-CONTAINING PROTEIN 1"/>
    <property type="match status" value="1"/>
</dbReference>
<evidence type="ECO:0000313" key="5">
    <source>
        <dbReference type="Proteomes" id="UP001412067"/>
    </source>
</evidence>
<feature type="compositionally biased region" description="Basic and acidic residues" evidence="2">
    <location>
        <begin position="902"/>
        <end position="918"/>
    </location>
</feature>
<dbReference type="PROSITE" id="PS50128">
    <property type="entry name" value="SURP"/>
    <property type="match status" value="1"/>
</dbReference>
<feature type="region of interest" description="Disordered" evidence="2">
    <location>
        <begin position="745"/>
        <end position="771"/>
    </location>
</feature>
<feature type="compositionally biased region" description="Low complexity" evidence="2">
    <location>
        <begin position="934"/>
        <end position="944"/>
    </location>
</feature>
<proteinExistence type="predicted"/>
<keyword evidence="5" id="KW-1185">Reference proteome</keyword>
<gene>
    <name evidence="4" type="ORF">KSP40_PGU005281</name>
</gene>
<dbReference type="InterPro" id="IPR035967">
    <property type="entry name" value="SWAP/Surp_sf"/>
</dbReference>
<sequence>MESNEEDFVFYGTPIEREEDTSSRKRKVIAAAGNLRSLPAWKQEVTDEEGRRRFHGAFTGGFSAGYYNTAGSKEGWRPQTFTSSRKNRAEVNKQSIYNFLDEDDIKDMGGQPLETSLKFDTFGFTATEVARKQAERELKNRSSTIPGPVPDELVVPASSSIGAKLLLKMGWRRGHSIKETQATSLHDARREARKALLAFSVNDGGKSLSHTEINQSDTGDSTGKENESTFSSQSTPSFVLNPKLDLYGLGYDPFKHAPEFQERKMLHESRSNLGVKRSVLMKGGHLPQNSGKYAPGFGIGALEELDVEDEDIYTSDLGLLGTEIEEDEPSRIITIDDKLTLEGTKKGLLGFKVASSSDYTLKRFQPPTIPPDYKPVHKFTSPLETMETFLEQPPPEVPPPEDGNSRLLIEGFANLVARCGRLFEDLSKEKNKSNPLFSFLIGGSGHGYYARKLWEAKSRRSDQGKTVSVEPAISDQRMTAGTRGKILGERPLERSSNESPKSANTTPVVHFQSNLSDTFTNSAALADSSECPKPFKEDPPKQTRFELFLKEKYQGGLRTTSYSGADKLSEAERARERLDFESAAETITKEKWNKKDGLQTIRQNIEFSRYGDEHFVSGLTHGSSQDDVKLADKILPKREEFQWRPSPLLCKRFDIVDPFMGKPPPAPRPRSKMEALAFTTDSIMDAKNEAIITGNQKSSSSAANKDSSANSISEAQGDMKLAAEQPNTDPSTSVARPVDLYKAIFSDDSDDDGDDELNFSSEVEPEKASKGANTTLNRLIAGDFLESLGKELGLEVPEAPSFLDKANSTRLASSTHVKPAPALETEHLNDKEARLHESRIPETAGAGSPIKACNSRARTASIFSGDHIRDADKKERKHSRKHRSRSSNRRSGSETDSSSGRGYHDRSRSEKKASESKREHKKRVEKHEKRKKSGSCSRYSSYGSDSEDDGRRIGKSGDRRRHSSGSKSGGGRKHR</sequence>
<dbReference type="EMBL" id="JBBWWR010000020">
    <property type="protein sequence ID" value="KAK8939800.1"/>
    <property type="molecule type" value="Genomic_DNA"/>
</dbReference>
<feature type="compositionally biased region" description="Acidic residues" evidence="2">
    <location>
        <begin position="747"/>
        <end position="757"/>
    </location>
</feature>
<feature type="compositionally biased region" description="Basic residues" evidence="2">
    <location>
        <begin position="958"/>
        <end position="975"/>
    </location>
</feature>
<evidence type="ECO:0000313" key="4">
    <source>
        <dbReference type="EMBL" id="KAK8939800.1"/>
    </source>
</evidence>
<feature type="domain" description="SURP motif" evidence="3">
    <location>
        <begin position="408"/>
        <end position="452"/>
    </location>
</feature>
<dbReference type="Pfam" id="PF01805">
    <property type="entry name" value="Surp"/>
    <property type="match status" value="1"/>
</dbReference>
<keyword evidence="1" id="KW-0507">mRNA processing</keyword>
<feature type="region of interest" description="Disordered" evidence="2">
    <location>
        <begin position="861"/>
        <end position="975"/>
    </location>
</feature>
<dbReference type="SMART" id="SM00648">
    <property type="entry name" value="SWAP"/>
    <property type="match status" value="1"/>
</dbReference>
<dbReference type="Pfam" id="PF07713">
    <property type="entry name" value="DUF1604"/>
    <property type="match status" value="1"/>
</dbReference>
<dbReference type="Pfam" id="PF26093">
    <property type="entry name" value="HTH_TGH"/>
    <property type="match status" value="1"/>
</dbReference>
<protein>
    <recommendedName>
        <fullName evidence="3">SURP motif domain-containing protein</fullName>
    </recommendedName>
</protein>
<name>A0ABR2LFP0_9ASPA</name>
<dbReference type="InterPro" id="IPR011666">
    <property type="entry name" value="DUF1604"/>
</dbReference>
<organism evidence="4 5">
    <name type="scientific">Platanthera guangdongensis</name>
    <dbReference type="NCBI Taxonomy" id="2320717"/>
    <lineage>
        <taxon>Eukaryota</taxon>
        <taxon>Viridiplantae</taxon>
        <taxon>Streptophyta</taxon>
        <taxon>Embryophyta</taxon>
        <taxon>Tracheophyta</taxon>
        <taxon>Spermatophyta</taxon>
        <taxon>Magnoliopsida</taxon>
        <taxon>Liliopsida</taxon>
        <taxon>Asparagales</taxon>
        <taxon>Orchidaceae</taxon>
        <taxon>Orchidoideae</taxon>
        <taxon>Orchideae</taxon>
        <taxon>Orchidinae</taxon>
        <taxon>Platanthera</taxon>
    </lineage>
</organism>
<evidence type="ECO:0000256" key="1">
    <source>
        <dbReference type="ARBA" id="ARBA00022664"/>
    </source>
</evidence>
<feature type="region of interest" description="Disordered" evidence="2">
    <location>
        <begin position="207"/>
        <end position="236"/>
    </location>
</feature>
<feature type="compositionally biased region" description="Basic residues" evidence="2">
    <location>
        <begin position="919"/>
        <end position="933"/>
    </location>
</feature>
<feature type="compositionally biased region" description="Polar residues" evidence="2">
    <location>
        <begin position="208"/>
        <end position="221"/>
    </location>
</feature>
<feature type="compositionally biased region" description="Low complexity" evidence="2">
    <location>
        <begin position="697"/>
        <end position="713"/>
    </location>
</feature>
<evidence type="ECO:0000259" key="3">
    <source>
        <dbReference type="PROSITE" id="PS50128"/>
    </source>
</evidence>
<dbReference type="SUPFAM" id="SSF109905">
    <property type="entry name" value="Surp module (SWAP domain)"/>
    <property type="match status" value="1"/>
</dbReference>
<feature type="compositionally biased region" description="Basic residues" evidence="2">
    <location>
        <begin position="875"/>
        <end position="888"/>
    </location>
</feature>
<dbReference type="PANTHER" id="PTHR13384">
    <property type="entry name" value="G PATCH DOMAIN-CONTAINING PROTEIN 1"/>
    <property type="match status" value="1"/>
</dbReference>